<feature type="domain" description="ABC transmembrane type-1" evidence="11">
    <location>
        <begin position="2379"/>
        <end position="2654"/>
    </location>
</feature>
<dbReference type="PANTHER" id="PTHR24223">
    <property type="entry name" value="ATP-BINDING CASSETTE SUB-FAMILY C"/>
    <property type="match status" value="1"/>
</dbReference>
<dbReference type="GO" id="GO:0016887">
    <property type="term" value="F:ATP hydrolysis activity"/>
    <property type="evidence" value="ECO:0007669"/>
    <property type="project" value="InterPro"/>
</dbReference>
<evidence type="ECO:0008006" key="14">
    <source>
        <dbReference type="Google" id="ProtNLM"/>
    </source>
</evidence>
<accession>A0A367KZ59</accession>
<protein>
    <recommendedName>
        <fullName evidence="14">ABC transmembrane type-1 domain-containing protein</fullName>
    </recommendedName>
</protein>
<evidence type="ECO:0000256" key="5">
    <source>
        <dbReference type="ARBA" id="ARBA00022741"/>
    </source>
</evidence>
<keyword evidence="5" id="KW-0547">Nucleotide-binding</keyword>
<keyword evidence="6" id="KW-0067">ATP-binding</keyword>
<evidence type="ECO:0000313" key="13">
    <source>
        <dbReference type="Proteomes" id="UP000253551"/>
    </source>
</evidence>
<evidence type="ECO:0000259" key="10">
    <source>
        <dbReference type="PROSITE" id="PS50893"/>
    </source>
</evidence>
<evidence type="ECO:0000313" key="12">
    <source>
        <dbReference type="EMBL" id="RCI07262.1"/>
    </source>
</evidence>
<evidence type="ECO:0000256" key="2">
    <source>
        <dbReference type="ARBA" id="ARBA00022448"/>
    </source>
</evidence>
<dbReference type="GO" id="GO:0140359">
    <property type="term" value="F:ABC-type transporter activity"/>
    <property type="evidence" value="ECO:0007669"/>
    <property type="project" value="InterPro"/>
</dbReference>
<dbReference type="Gene3D" id="1.20.1560.10">
    <property type="entry name" value="ABC transporter type 1, transmembrane domain"/>
    <property type="match status" value="2"/>
</dbReference>
<evidence type="ECO:0000256" key="8">
    <source>
        <dbReference type="ARBA" id="ARBA00023136"/>
    </source>
</evidence>
<keyword evidence="4" id="KW-0677">Repeat</keyword>
<evidence type="ECO:0000256" key="1">
    <source>
        <dbReference type="ARBA" id="ARBA00004141"/>
    </source>
</evidence>
<evidence type="ECO:0000256" key="4">
    <source>
        <dbReference type="ARBA" id="ARBA00022737"/>
    </source>
</evidence>
<dbReference type="STRING" id="4846.A0A367KZ59"/>
<keyword evidence="3 9" id="KW-0812">Transmembrane</keyword>
<feature type="transmembrane region" description="Helical" evidence="9">
    <location>
        <begin position="1704"/>
        <end position="1721"/>
    </location>
</feature>
<dbReference type="SUPFAM" id="SSF90123">
    <property type="entry name" value="ABC transporter transmembrane region"/>
    <property type="match status" value="2"/>
</dbReference>
<feature type="transmembrane region" description="Helical" evidence="9">
    <location>
        <begin position="2552"/>
        <end position="2571"/>
    </location>
</feature>
<evidence type="ECO:0000256" key="7">
    <source>
        <dbReference type="ARBA" id="ARBA00022989"/>
    </source>
</evidence>
<feature type="transmembrane region" description="Helical" evidence="9">
    <location>
        <begin position="2528"/>
        <end position="2546"/>
    </location>
</feature>
<feature type="domain" description="ABC transporter" evidence="10">
    <location>
        <begin position="2094"/>
        <end position="2313"/>
    </location>
</feature>
<sequence length="2937" mass="325198">MLRTVADEPLKADADELIGTTSTVTSIVTGPPTTSSSWAIVVVSSPGALPIPTRLPTQTVTLIVSSSPSNEDVLTIPTSMPTETPYLSEVDLELLVFCLNNQTESGCVGLLGIVHSYFDQRLDQETAWMEYLEERGWEIPNIFTQTSTQTKSFYYTDLTTQIITTDNVEIIRATSTYYLDLDAEDNDQGGETIYLGSQAFCPCSEGGSRACTSMSILTVTSTVPSYTTMTTTEQVTVSSLATVVKTMLDASTITMTETNFDVSLVTAYISSTITKLSTLLSPTTVKEISIAREPTTITEPFTVRESVIIRDLTTVIEPTTIIKPTIVIESTKLTESITVIEPTTVTELTTLTEPLTSMVTTVDKLTTAIEVRTVSEFRTLTEHVTATELITLREPTTMRELTTIRELASTVTEMATLTDTATVTQTDVDVRLVTATINQTLTDVSFGTVTSLFTVTNTERTTDTLLNTIIKKIIKKAFHQVTVSETKTMTQDAPTVTLTTTDLDVHLVTVSNTVTKIKRETKTDLEQRTIDFNIHLPMTTVSAIVTQTVSVPTVSSLTAFATVTETAVLTDIDTQFVTINNTLFKLNTVTLTDTTTEHVTDKDISIITMTVDNMFTTTESEINTVTEHTTDLDIRLIIATLNQTLTSMDTTTVIDVTTEYQTSVDTSLITISNVFTTTETATDIVTEHVTDIDVRLITATINQTVTDTTTDMNTQFLTETIENTQIVTETAIATTTEHTTDWDIRLVTATFIQATTEHQIDTDTQLVTVESVLTTTETATDTVTKHTTDLDIRLVTATFNQTVINLDTTTVVDITTEYQTNTDTQLTIENTLTVTEIDTTIERTTEHTTYLDIRLVTAMFNETLTSTDTVTITDMLTEHTTDIDIRIATAIFNQTVTNIEIHIATAIISQILTSVDTTTVTDIATKHTTDLSTATIENMHIVTERITDIDIRIATATIDHTVTCLDTITLVNTTTEHTTDTDTVLVTAIFEDTLTTTATEVNTITEHTTELDLVTATLSQVLTSLDIIALKETTTEYTTSLDTLFVTATAEKTFTVTNTDVHLVTIISNNTFTTTNTVTAYPPDSDIRLVTVTISQIFTTLDATTLTEQSTHAMTTAIDNTFTATTTDMTTRLDTQFITVINDQTLSITDTVFVTKMPIDQMTYIDTSLVTIENTLTATETITDHTIDISTTTTTDHEILIATATISQNITYVDTTTITTLISDISLVTTTIENILTTIQHITDLDIHIVTATIEQPVSLTTITNTQLVTETVHNAYKKRKHKTNTEYIFVVQNITNLVPVLMTETVTDVGSHVETAFVSTTMTDYTTTTLVLENDACRSILGSYQNGLLVGEKAASCLSSLYERIGAQPTITTTAIITATPEYHIHLGTMDHIMSTEDATITCIGDDGSVEYHGYLATKSYPKASGLVTAIDQNGNTVILPIHDHAGHYTKTIANTLSLYASLGGLDTATDVNPAICTVVTLTEEAAPMQSQTLSYCSNPWIDNDFVPCFRETVLDGAVLIVVLAWSVAIIAKATIKYYKSYSTGYTPLLSKLPTNSNNYYGTVNHHDNDDDTASDDTVAVMDIEIKTSRWTIYNCSRTVLSLIQLCLFVSAIKQVLDQKYHFSANEGNLHGLLFSFGTRTGLWLFALILSLVNMYLSSSFSKLANKICNQLNWLYLVDFLVILIDMRSYYNLGTNAGDGYFLFLKSGAIDLLLIIIIANESRLTPTEPIVTENGRTLSGENWASLYSKFMFSWVNVMMKEGYRRTLDDKDLVELPVNNRAKTTLINYNSHKSSPSIVWTLAKTFRWELFYQTLYCLGWSVLIFGPPFFLNLIIKFIENPKGEPVTTAFLYVVGLLVTNGAQSLLLQQGLYIGRTLGIRIQSIVIGEVFSKSLRRRDDSGSSNVEEEKDEKKKDAKGNVNNLLSVDAQKVAEIAAYIFYLYCYPLQIIFSIWSLYKLLGNAALWGVLVMLCCQPVTYLLSSRFESSHSSVMSATDKRLKLMNELLSAIRIVKFFAWENEFKKRIIDAREKELGAIRSPLFNTFRAALDEFPLLITLVLQANVSVKRVEKFLAEDEVELPVQTSTVNNNNNVIIGFTDNATFSWDHNKDGNNKPSIKNLNLSFPVGKLSIVCGPTGSGKTTLISSLLGETFCLSGKAILPRIIPNKASPLGGAVSGIAYVAQTAWLQNCSIRDNILFGLPFDQERYEKVLYMTALTRDLEILEFGDDTEVATTVILDDCLSAVDAHTAKHLYEHCLTGEYMRHRTVILVTHQVGLCLNGSSYVVALKDGEVAGAGSPKDMVRLGVLGEELAKAEEAKAITNEEKAVEGPIPLVPKTIIKKENKNDGGKLTKDEERAEGSVTWSVYKTYIFASGGYWFWIAVLFLFCLCQGCVLAQDYWIKVWSAAYGNHPQDDANATFVDNTAFSVLGQNTVIQVYTEAIKNPAQQVNVAYYLGIYSLIGVIAAVMTALRMAVLFNGSLKASRRIHSQLLERILRAKVRFYDTTPLGRIVNRFSADLATIDQEVGPSLSFLLFSVVATLFIVLLVSSVTPAFLVPGVVIAIMFSAIGSYYLSTSRDMKRLNSVSRSPIYVQFNESVNGVATIRAFGSQQRFIIENHNKIDSNNRPFLWMWVTNRWLHSRVDLLGLSLSYALTFVHQSLWIIRMYSANEMNMNAIERVHEYLDVDQEPPTYVPETEPSPQWPEHGSVQVKDLVMQYAPENPPVLRNVNFTIHPREKIGIVGRTGSGKSTLALSIFRFMEPTQGSILIDGVDIHKIGLDSLRSRLTIIPQDPVLFSGTLRSNLDPFDQYDDAQLWAALKRSHLIDEQQQDITLDSPVTENGSNWSQGQRQLIALARALVKKTGLIILDEATSSVDFDTDHKIQQTIRTEFTNSTLLCIAHRIRTVADYDRILVLDHGQVKEFDTPYHLMTQEDSIFHQM</sequence>
<feature type="transmembrane region" description="Helical" evidence="9">
    <location>
        <begin position="2449"/>
        <end position="2475"/>
    </location>
</feature>
<feature type="non-terminal residue" evidence="12">
    <location>
        <position position="2937"/>
    </location>
</feature>
<dbReference type="InterPro" id="IPR027417">
    <property type="entry name" value="P-loop_NTPase"/>
</dbReference>
<organism evidence="12 13">
    <name type="scientific">Rhizopus stolonifer</name>
    <name type="common">Rhizopus nigricans</name>
    <dbReference type="NCBI Taxonomy" id="4846"/>
    <lineage>
        <taxon>Eukaryota</taxon>
        <taxon>Fungi</taxon>
        <taxon>Fungi incertae sedis</taxon>
        <taxon>Mucoromycota</taxon>
        <taxon>Mucoromycotina</taxon>
        <taxon>Mucoromycetes</taxon>
        <taxon>Mucorales</taxon>
        <taxon>Mucorineae</taxon>
        <taxon>Rhizopodaceae</taxon>
        <taxon>Rhizopus</taxon>
    </lineage>
</organism>
<dbReference type="InterPro" id="IPR011527">
    <property type="entry name" value="ABC1_TM_dom"/>
</dbReference>
<dbReference type="InterPro" id="IPR050173">
    <property type="entry name" value="ABC_transporter_C-like"/>
</dbReference>
<dbReference type="PROSITE" id="PS50929">
    <property type="entry name" value="ABC_TM1F"/>
    <property type="match status" value="2"/>
</dbReference>
<evidence type="ECO:0000256" key="6">
    <source>
        <dbReference type="ARBA" id="ARBA00022840"/>
    </source>
</evidence>
<evidence type="ECO:0000256" key="3">
    <source>
        <dbReference type="ARBA" id="ARBA00022692"/>
    </source>
</evidence>
<evidence type="ECO:0000259" key="11">
    <source>
        <dbReference type="PROSITE" id="PS50929"/>
    </source>
</evidence>
<comment type="caution">
    <text evidence="12">The sequence shown here is derived from an EMBL/GenBank/DDBJ whole genome shotgun (WGS) entry which is preliminary data.</text>
</comment>
<feature type="transmembrane region" description="Helical" evidence="9">
    <location>
        <begin position="1814"/>
        <end position="1837"/>
    </location>
</feature>
<dbReference type="CDD" id="cd03250">
    <property type="entry name" value="ABCC_MRP_domain1"/>
    <property type="match status" value="1"/>
</dbReference>
<reference evidence="12 13" key="1">
    <citation type="journal article" date="2018" name="G3 (Bethesda)">
        <title>Phylogenetic and Phylogenomic Definition of Rhizopus Species.</title>
        <authorList>
            <person name="Gryganskyi A.P."/>
            <person name="Golan J."/>
            <person name="Dolatabadi S."/>
            <person name="Mondo S."/>
            <person name="Robb S."/>
            <person name="Idnurm A."/>
            <person name="Muszewska A."/>
            <person name="Steczkiewicz K."/>
            <person name="Masonjones S."/>
            <person name="Liao H.L."/>
            <person name="Gajdeczka M.T."/>
            <person name="Anike F."/>
            <person name="Vuek A."/>
            <person name="Anishchenko I.M."/>
            <person name="Voigt K."/>
            <person name="de Hoog G.S."/>
            <person name="Smith M.E."/>
            <person name="Heitman J."/>
            <person name="Vilgalys R."/>
            <person name="Stajich J.E."/>
        </authorList>
    </citation>
    <scope>NUCLEOTIDE SEQUENCE [LARGE SCALE GENOMIC DNA]</scope>
    <source>
        <strain evidence="12 13">LSU 92-RS-03</strain>
    </source>
</reference>
<feature type="transmembrane region" description="Helical" evidence="9">
    <location>
        <begin position="1934"/>
        <end position="1956"/>
    </location>
</feature>
<feature type="domain" description="ABC transporter" evidence="10">
    <location>
        <begin position="2706"/>
        <end position="2937"/>
    </location>
</feature>
<dbReference type="CDD" id="cd18604">
    <property type="entry name" value="ABC_6TM_VMR1_D2_like"/>
    <property type="match status" value="1"/>
</dbReference>
<name>A0A367KZ59_RHIST</name>
<dbReference type="InterPro" id="IPR036640">
    <property type="entry name" value="ABC1_TM_sf"/>
</dbReference>
<dbReference type="PROSITE" id="PS50893">
    <property type="entry name" value="ABC_TRANSPORTER_2"/>
    <property type="match status" value="2"/>
</dbReference>
<dbReference type="Gene3D" id="3.40.50.300">
    <property type="entry name" value="P-loop containing nucleotide triphosphate hydrolases"/>
    <property type="match status" value="3"/>
</dbReference>
<dbReference type="Proteomes" id="UP000253551">
    <property type="component" value="Unassembled WGS sequence"/>
</dbReference>
<feature type="transmembrane region" description="Helical" evidence="9">
    <location>
        <begin position="1849"/>
        <end position="1867"/>
    </location>
</feature>
<dbReference type="Pfam" id="PF00005">
    <property type="entry name" value="ABC_tran"/>
    <property type="match status" value="1"/>
</dbReference>
<gene>
    <name evidence="12" type="ORF">CU098_013882</name>
</gene>
<dbReference type="InterPro" id="IPR003439">
    <property type="entry name" value="ABC_transporter-like_ATP-bd"/>
</dbReference>
<feature type="domain" description="ABC transmembrane type-1" evidence="11">
    <location>
        <begin position="1818"/>
        <end position="2037"/>
    </location>
</feature>
<dbReference type="CDD" id="cd18596">
    <property type="entry name" value="ABC_6TM_VMR1_D1_like"/>
    <property type="match status" value="1"/>
</dbReference>
<keyword evidence="7 9" id="KW-1133">Transmembrane helix</keyword>
<dbReference type="SUPFAM" id="SSF52540">
    <property type="entry name" value="P-loop containing nucleoside triphosphate hydrolases"/>
    <property type="match status" value="2"/>
</dbReference>
<dbReference type="Pfam" id="PF00664">
    <property type="entry name" value="ABC_membrane"/>
    <property type="match status" value="2"/>
</dbReference>
<feature type="transmembrane region" description="Helical" evidence="9">
    <location>
        <begin position="1515"/>
        <end position="1533"/>
    </location>
</feature>
<dbReference type="GO" id="GO:0005524">
    <property type="term" value="F:ATP binding"/>
    <property type="evidence" value="ECO:0007669"/>
    <property type="project" value="UniProtKB-KW"/>
</dbReference>
<keyword evidence="2" id="KW-0813">Transport</keyword>
<dbReference type="FunFam" id="3.40.50.300:FF:000565">
    <property type="entry name" value="ABC bile acid transporter"/>
    <property type="match status" value="1"/>
</dbReference>
<proteinExistence type="predicted"/>
<keyword evidence="13" id="KW-1185">Reference proteome</keyword>
<dbReference type="EMBL" id="PJQM01000010">
    <property type="protein sequence ID" value="RCI07262.1"/>
    <property type="molecule type" value="Genomic_DNA"/>
</dbReference>
<dbReference type="SMART" id="SM00382">
    <property type="entry name" value="AAA"/>
    <property type="match status" value="2"/>
</dbReference>
<keyword evidence="8 9" id="KW-0472">Membrane</keyword>
<dbReference type="InterPro" id="IPR003593">
    <property type="entry name" value="AAA+_ATPase"/>
</dbReference>
<evidence type="ECO:0000256" key="9">
    <source>
        <dbReference type="SAM" id="Phobius"/>
    </source>
</evidence>
<comment type="subcellular location">
    <subcellularLocation>
        <location evidence="1">Membrane</location>
        <topology evidence="1">Multi-pass membrane protein</topology>
    </subcellularLocation>
</comment>
<feature type="transmembrane region" description="Helical" evidence="9">
    <location>
        <begin position="1593"/>
        <end position="1614"/>
    </location>
</feature>
<dbReference type="PANTHER" id="PTHR24223:SF353">
    <property type="entry name" value="ABC TRANSPORTER ATP-BINDING PROTEIN_PERMEASE VMR1-RELATED"/>
    <property type="match status" value="1"/>
</dbReference>
<dbReference type="GO" id="GO:0000329">
    <property type="term" value="C:fungal-type vacuole membrane"/>
    <property type="evidence" value="ECO:0007669"/>
    <property type="project" value="TreeGrafter"/>
</dbReference>
<feature type="transmembrane region" description="Helical" evidence="9">
    <location>
        <begin position="1675"/>
        <end position="1692"/>
    </location>
</feature>
<dbReference type="OrthoDB" id="6500128at2759"/>
<feature type="transmembrane region" description="Helical" evidence="9">
    <location>
        <begin position="2375"/>
        <end position="2395"/>
    </location>
</feature>
<dbReference type="CDD" id="cd03244">
    <property type="entry name" value="ABCC_MRP_domain2"/>
    <property type="match status" value="1"/>
</dbReference>